<evidence type="ECO:0000313" key="1">
    <source>
        <dbReference type="EMBL" id="MCV7230700.1"/>
    </source>
</evidence>
<proteinExistence type="predicted"/>
<dbReference type="Proteomes" id="UP001526201">
    <property type="component" value="Unassembled WGS sequence"/>
</dbReference>
<gene>
    <name evidence="1" type="ORF">H7J73_32300</name>
</gene>
<dbReference type="RefSeq" id="WP_264071987.1">
    <property type="nucleotide sequence ID" value="NZ_JACKTY010000051.1"/>
</dbReference>
<protein>
    <submittedName>
        <fullName evidence="1">Uncharacterized protein</fullName>
    </submittedName>
</protein>
<reference evidence="1 2" key="1">
    <citation type="journal article" date="2022" name="BMC Genomics">
        <title>Comparative genome analysis of mycobacteria focusing on tRNA and non-coding RNA.</title>
        <authorList>
            <person name="Behra P.R.K."/>
            <person name="Pettersson B.M.F."/>
            <person name="Ramesh M."/>
            <person name="Das S."/>
            <person name="Dasgupta S."/>
            <person name="Kirsebom L.A."/>
        </authorList>
    </citation>
    <scope>NUCLEOTIDE SEQUENCE [LARGE SCALE GENOMIC DNA]</scope>
    <source>
        <strain evidence="1 2">DSM 44078</strain>
    </source>
</reference>
<dbReference type="EMBL" id="JACKTY010000051">
    <property type="protein sequence ID" value="MCV7230700.1"/>
    <property type="molecule type" value="Genomic_DNA"/>
</dbReference>
<evidence type="ECO:0000313" key="2">
    <source>
        <dbReference type="Proteomes" id="UP001526201"/>
    </source>
</evidence>
<accession>A0ABT3CMJ1</accession>
<name>A0ABT3CMJ1_9MYCO</name>
<sequence length="73" mass="7961">MDVYVLMDATEVTADAMVLSVHGRLQGAELARSEYANRYGPAAYPGIGSDEAAIKRLYNVLTIVNRDLQDGDE</sequence>
<organism evidence="1 2">
    <name type="scientific">Mycolicibacterium komossense</name>
    <dbReference type="NCBI Taxonomy" id="1779"/>
    <lineage>
        <taxon>Bacteria</taxon>
        <taxon>Bacillati</taxon>
        <taxon>Actinomycetota</taxon>
        <taxon>Actinomycetes</taxon>
        <taxon>Mycobacteriales</taxon>
        <taxon>Mycobacteriaceae</taxon>
        <taxon>Mycolicibacterium</taxon>
    </lineage>
</organism>
<comment type="caution">
    <text evidence="1">The sequence shown here is derived from an EMBL/GenBank/DDBJ whole genome shotgun (WGS) entry which is preliminary data.</text>
</comment>
<keyword evidence="2" id="KW-1185">Reference proteome</keyword>